<dbReference type="EMBL" id="PUGF01000023">
    <property type="protein sequence ID" value="PRC91467.1"/>
    <property type="molecule type" value="Genomic_DNA"/>
</dbReference>
<evidence type="ECO:0008006" key="6">
    <source>
        <dbReference type="Google" id="ProtNLM"/>
    </source>
</evidence>
<accession>A0A2S9GUR2</accession>
<feature type="compositionally biased region" description="Basic and acidic residues" evidence="2">
    <location>
        <begin position="142"/>
        <end position="158"/>
    </location>
</feature>
<sequence>MQVPVSGATEDVLVPNCIKAKIESLDGELIDIPRVEIVIPNQVNQVIYINFSTRKLMQEPAIKFTVALTCGASLQRTYALLLDYSESPSAAPLTLPSVETPVTQITAITNTDRSATKSVLPKQPKKNHPAPPVIVDTVKKLEAERKVEPTQAKKEPVKASKRNGGTGKNVLKVTNEEALSDFDLKMSQTITEQTPASADQQRSQENRLAQARFAALLRGEDPLSAAQTATNLEQQKNKSLSAEVERLKQQNKLKEKTEQSTPSWMIWLASVATLLFLALIGMLIVTVRQSRQNKDKTWWDPTAEQKKNVVEIVDSLQSSAEKGNLDPSSISESQENSVIAANPYDEPIIYPHNKVEPSPKYKRMGLPALEDTNSSTFNFFTHRGQSIHIEEISDITQEAEFWMSVNDPNRAIEILEPQSFDENQTTPVAWLYLLDLYRMVADEEKYSELRLRFKRKFNAYIPNFHENIDPDSLRNFEDFPHLTANCCALWNTDEILPYLESLLVDDREGERIGFDLPVYRDILMLISISAEFHRAKKQPSTAIAPKDTIKPAEKAASEDAETNDYSDSLNFDLLDFKLDDKDKK</sequence>
<feature type="transmembrane region" description="Helical" evidence="3">
    <location>
        <begin position="264"/>
        <end position="287"/>
    </location>
</feature>
<dbReference type="Proteomes" id="UP000237839">
    <property type="component" value="Unassembled WGS sequence"/>
</dbReference>
<protein>
    <recommendedName>
        <fullName evidence="6">Tfp pilus assembly protein FimV</fullName>
    </recommendedName>
</protein>
<feature type="region of interest" description="Disordered" evidence="2">
    <location>
        <begin position="539"/>
        <end position="566"/>
    </location>
</feature>
<name>A0A2S9GUR2_9BURK</name>
<keyword evidence="1" id="KW-0175">Coiled coil</keyword>
<keyword evidence="5" id="KW-1185">Reference proteome</keyword>
<evidence type="ECO:0000313" key="4">
    <source>
        <dbReference type="EMBL" id="PRC91467.1"/>
    </source>
</evidence>
<comment type="caution">
    <text evidence="4">The sequence shown here is derived from an EMBL/GenBank/DDBJ whole genome shotgun (WGS) entry which is preliminary data.</text>
</comment>
<evidence type="ECO:0000256" key="2">
    <source>
        <dbReference type="SAM" id="MobiDB-lite"/>
    </source>
</evidence>
<keyword evidence="3" id="KW-1133">Transmembrane helix</keyword>
<keyword evidence="3" id="KW-0472">Membrane</keyword>
<gene>
    <name evidence="4" type="ORF">S2091_3882</name>
</gene>
<evidence type="ECO:0000256" key="3">
    <source>
        <dbReference type="SAM" id="Phobius"/>
    </source>
</evidence>
<evidence type="ECO:0000256" key="1">
    <source>
        <dbReference type="SAM" id="Coils"/>
    </source>
</evidence>
<feature type="region of interest" description="Disordered" evidence="2">
    <location>
        <begin position="113"/>
        <end position="132"/>
    </location>
</feature>
<feature type="region of interest" description="Disordered" evidence="2">
    <location>
        <begin position="142"/>
        <end position="172"/>
    </location>
</feature>
<feature type="coiled-coil region" evidence="1">
    <location>
        <begin position="230"/>
        <end position="257"/>
    </location>
</feature>
<keyword evidence="3" id="KW-0812">Transmembrane</keyword>
<feature type="compositionally biased region" description="Basic and acidic residues" evidence="2">
    <location>
        <begin position="547"/>
        <end position="557"/>
    </location>
</feature>
<evidence type="ECO:0000313" key="5">
    <source>
        <dbReference type="Proteomes" id="UP000237839"/>
    </source>
</evidence>
<reference evidence="4 5" key="1">
    <citation type="submission" date="2018-02" db="EMBL/GenBank/DDBJ databases">
        <title>Solimicrobium silvestre gen. nov., sp. nov., isolated from alpine forest soil.</title>
        <authorList>
            <person name="Margesin R."/>
            <person name="Albuquerque L."/>
            <person name="Zhang D.-C."/>
            <person name="Froufe H.J.C."/>
            <person name="Severino R."/>
            <person name="Roxo I."/>
            <person name="Egas C."/>
            <person name="Da Costa M.S."/>
        </authorList>
    </citation>
    <scope>NUCLEOTIDE SEQUENCE [LARGE SCALE GENOMIC DNA]</scope>
    <source>
        <strain evidence="4 5">S20-91</strain>
    </source>
</reference>
<dbReference type="AlphaFoldDB" id="A0A2S9GUR2"/>
<organism evidence="4 5">
    <name type="scientific">Solimicrobium silvestre</name>
    <dbReference type="NCBI Taxonomy" id="2099400"/>
    <lineage>
        <taxon>Bacteria</taxon>
        <taxon>Pseudomonadati</taxon>
        <taxon>Pseudomonadota</taxon>
        <taxon>Betaproteobacteria</taxon>
        <taxon>Burkholderiales</taxon>
        <taxon>Oxalobacteraceae</taxon>
        <taxon>Solimicrobium</taxon>
    </lineage>
</organism>
<proteinExistence type="predicted"/>